<evidence type="ECO:0000256" key="7">
    <source>
        <dbReference type="ARBA" id="ARBA00023136"/>
    </source>
</evidence>
<feature type="transmembrane region" description="Helical" evidence="8">
    <location>
        <begin position="194"/>
        <end position="213"/>
    </location>
</feature>
<feature type="transmembrane region" description="Helical" evidence="8">
    <location>
        <begin position="425"/>
        <end position="444"/>
    </location>
</feature>
<dbReference type="GO" id="GO:0016763">
    <property type="term" value="F:pentosyltransferase activity"/>
    <property type="evidence" value="ECO:0007669"/>
    <property type="project" value="TreeGrafter"/>
</dbReference>
<feature type="transmembrane region" description="Helical" evidence="8">
    <location>
        <begin position="558"/>
        <end position="577"/>
    </location>
</feature>
<keyword evidence="2" id="KW-1003">Cell membrane</keyword>
<feature type="domain" description="Glycosyltransferase RgtA/B/C/D-like" evidence="9">
    <location>
        <begin position="200"/>
        <end position="335"/>
    </location>
</feature>
<organism evidence="10 11">
    <name type="scientific">Candidatus Anoxymicrobium japonicum</name>
    <dbReference type="NCBI Taxonomy" id="2013648"/>
    <lineage>
        <taxon>Bacteria</taxon>
        <taxon>Bacillati</taxon>
        <taxon>Actinomycetota</taxon>
        <taxon>Candidatus Geothermincolia</taxon>
        <taxon>Candidatus Geothermincolales</taxon>
        <taxon>Candidatus Anoxymicrobiaceae</taxon>
        <taxon>Candidatus Anoxymicrobium</taxon>
    </lineage>
</organism>
<feature type="transmembrane region" description="Helical" evidence="8">
    <location>
        <begin position="383"/>
        <end position="404"/>
    </location>
</feature>
<gene>
    <name evidence="10" type="ORF">CVT63_00145</name>
</gene>
<evidence type="ECO:0000259" key="9">
    <source>
        <dbReference type="Pfam" id="PF13231"/>
    </source>
</evidence>
<evidence type="ECO:0000256" key="4">
    <source>
        <dbReference type="ARBA" id="ARBA00022679"/>
    </source>
</evidence>
<feature type="transmembrane region" description="Helical" evidence="8">
    <location>
        <begin position="497"/>
        <end position="515"/>
    </location>
</feature>
<evidence type="ECO:0000256" key="3">
    <source>
        <dbReference type="ARBA" id="ARBA00022676"/>
    </source>
</evidence>
<dbReference type="Pfam" id="PF13231">
    <property type="entry name" value="PMT_2"/>
    <property type="match status" value="1"/>
</dbReference>
<feature type="transmembrane region" description="Helical" evidence="8">
    <location>
        <begin position="244"/>
        <end position="264"/>
    </location>
</feature>
<dbReference type="EMBL" id="PHEX01000001">
    <property type="protein sequence ID" value="PKQ28963.1"/>
    <property type="molecule type" value="Genomic_DNA"/>
</dbReference>
<dbReference type="GO" id="GO:0005886">
    <property type="term" value="C:plasma membrane"/>
    <property type="evidence" value="ECO:0007669"/>
    <property type="project" value="UniProtKB-SubCell"/>
</dbReference>
<dbReference type="Proteomes" id="UP000233654">
    <property type="component" value="Unassembled WGS sequence"/>
</dbReference>
<protein>
    <recommendedName>
        <fullName evidence="9">Glycosyltransferase RgtA/B/C/D-like domain-containing protein</fullName>
    </recommendedName>
</protein>
<comment type="caution">
    <text evidence="10">The sequence shown here is derived from an EMBL/GenBank/DDBJ whole genome shotgun (WGS) entry which is preliminary data.</text>
</comment>
<keyword evidence="7 8" id="KW-0472">Membrane</keyword>
<feature type="transmembrane region" description="Helical" evidence="8">
    <location>
        <begin position="220"/>
        <end position="238"/>
    </location>
</feature>
<evidence type="ECO:0000256" key="2">
    <source>
        <dbReference type="ARBA" id="ARBA00022475"/>
    </source>
</evidence>
<keyword evidence="3" id="KW-0328">Glycosyltransferase</keyword>
<feature type="transmembrane region" description="Helical" evidence="8">
    <location>
        <begin position="67"/>
        <end position="88"/>
    </location>
</feature>
<evidence type="ECO:0000313" key="10">
    <source>
        <dbReference type="EMBL" id="PKQ28963.1"/>
    </source>
</evidence>
<feature type="transmembrane region" description="Helical" evidence="8">
    <location>
        <begin position="339"/>
        <end position="357"/>
    </location>
</feature>
<comment type="subcellular location">
    <subcellularLocation>
        <location evidence="1">Cell membrane</location>
        <topology evidence="1">Multi-pass membrane protein</topology>
    </subcellularLocation>
</comment>
<accession>A0A2N3G8F3</accession>
<feature type="transmembrane region" description="Helical" evidence="8">
    <location>
        <begin position="37"/>
        <end position="61"/>
    </location>
</feature>
<evidence type="ECO:0000256" key="6">
    <source>
        <dbReference type="ARBA" id="ARBA00022989"/>
    </source>
</evidence>
<feature type="transmembrane region" description="Helical" evidence="8">
    <location>
        <begin position="470"/>
        <end position="490"/>
    </location>
</feature>
<keyword evidence="5 8" id="KW-0812">Transmembrane</keyword>
<feature type="transmembrane region" description="Helical" evidence="8">
    <location>
        <begin position="100"/>
        <end position="122"/>
    </location>
</feature>
<dbReference type="PANTHER" id="PTHR33908:SF11">
    <property type="entry name" value="MEMBRANE PROTEIN"/>
    <property type="match status" value="1"/>
</dbReference>
<dbReference type="PANTHER" id="PTHR33908">
    <property type="entry name" value="MANNOSYLTRANSFERASE YKCB-RELATED"/>
    <property type="match status" value="1"/>
</dbReference>
<evidence type="ECO:0000313" key="11">
    <source>
        <dbReference type="Proteomes" id="UP000233654"/>
    </source>
</evidence>
<dbReference type="InterPro" id="IPR038731">
    <property type="entry name" value="RgtA/B/C-like"/>
</dbReference>
<proteinExistence type="predicted"/>
<evidence type="ECO:0000256" key="8">
    <source>
        <dbReference type="SAM" id="Phobius"/>
    </source>
</evidence>
<dbReference type="GO" id="GO:0009103">
    <property type="term" value="P:lipopolysaccharide biosynthetic process"/>
    <property type="evidence" value="ECO:0007669"/>
    <property type="project" value="UniProtKB-ARBA"/>
</dbReference>
<reference evidence="10 11" key="1">
    <citation type="journal article" date="2017" name="ISME J.">
        <title>Potential for microbial H2 and metal transformations associated with novel bacteria and archaea in deep terrestrial subsurface sediments.</title>
        <authorList>
            <person name="Hernsdorf A.W."/>
            <person name="Amano Y."/>
            <person name="Miyakawa K."/>
            <person name="Ise K."/>
            <person name="Suzuki Y."/>
            <person name="Anantharaman K."/>
            <person name="Probst A."/>
            <person name="Burstein D."/>
            <person name="Thomas B.C."/>
            <person name="Banfield J.F."/>
        </authorList>
    </citation>
    <scope>NUCLEOTIDE SEQUENCE [LARGE SCALE GENOMIC DNA]</scope>
    <source>
        <strain evidence="10">HGW-Actinobacteria-3</strain>
    </source>
</reference>
<feature type="transmembrane region" description="Helical" evidence="8">
    <location>
        <begin position="294"/>
        <end position="327"/>
    </location>
</feature>
<keyword evidence="6 8" id="KW-1133">Transmembrane helix</keyword>
<evidence type="ECO:0000256" key="1">
    <source>
        <dbReference type="ARBA" id="ARBA00004651"/>
    </source>
</evidence>
<evidence type="ECO:0000256" key="5">
    <source>
        <dbReference type="ARBA" id="ARBA00022692"/>
    </source>
</evidence>
<dbReference type="InterPro" id="IPR050297">
    <property type="entry name" value="LipidA_mod_glycosyltrf_83"/>
</dbReference>
<feature type="transmembrane region" description="Helical" evidence="8">
    <location>
        <begin position="527"/>
        <end position="546"/>
    </location>
</feature>
<sequence>MQPVNILKILMVSPVLFFFPGAALIMYVRDRFEVDLLVFEIVALSTGASLMLTLLIGFLLVELSVYTLTRLAALMVLVTVVFAALWLAKKKGIRPHAAMVFQHGWFQIGVLAVMILASALFIGRWEAVLTERDVSPYLVEGVNIADHGRVFLKNETLSKLTPDEAGMLYGPPAVRGEREYLAGFGIKDQKSGTIYTRYFPLFSVLIAIAYRLLGLRWMLTLMNPCFALLSLLIIMLLVRRLLDARTAVLSGLALSLIPLSVWFARYPIPEMFTQLLVFLGLFFLVLYYPKGSGYAGLLAALAFGLAFTARFELYPIMAPLFAILVVFIIDSIRKKRSVLYFLWFAIPMGILLAHSLYSQKRFSGSYMTELGAHSVRSYMNSPVIRGSIAALAFMAAVCVILLLSKRARASVAHPLQFLKRAWRPIVAALVTLVSLYGYIIRPVMAKGQLALPAATNFGSRLPQTFVRMSWYFTHIGIILFILGLALFVLYRLRVKTVPLFVISCFFTALFFWNIACNPLHFFALRRLMPVVIPFMAIMIAYAVVKVPDVFKRRLVRRAVGALAVGALAVTLVFTSLYTAKLYPIVQYDGALKSMNDLNALIGGPNTAAVFYGRYSMVYYTDIMRYIYGIHAVPLVGAAGDAPTFDNIYEKLAAGGHKVYLVGFGDGVPAAVSNLFLRPVGAVPVSFKVLQQEYDLAPKKTVPFGFTLAVYQATAKPTAEQCSVKIGGADTLCVIDGFYPSEQGTCRWSKGTASFKMPNVETKNNLTLSLDISTGSRPLSTEEKVPVAVYAQDKLIGTLAVNSGAFVPYAITFDKASLPDPGTKEIKFRIEVPTWAPNQVFGKKSNDVRQLGVAISRIALGPVP</sequence>
<feature type="transmembrane region" description="Helical" evidence="8">
    <location>
        <begin position="6"/>
        <end position="25"/>
    </location>
</feature>
<feature type="transmembrane region" description="Helical" evidence="8">
    <location>
        <begin position="271"/>
        <end position="288"/>
    </location>
</feature>
<dbReference type="AlphaFoldDB" id="A0A2N3G8F3"/>
<name>A0A2N3G8F3_9ACTN</name>
<keyword evidence="4" id="KW-0808">Transferase</keyword>